<evidence type="ECO:0000313" key="1">
    <source>
        <dbReference type="EMBL" id="KZL51345.1"/>
    </source>
</evidence>
<accession>A0A161VVD5</accession>
<dbReference type="AlphaFoldDB" id="A0A161VVD5"/>
<name>A0A161VVD5_NODSP</name>
<dbReference type="Proteomes" id="UP000076555">
    <property type="component" value="Unassembled WGS sequence"/>
</dbReference>
<evidence type="ECO:0008006" key="3">
    <source>
        <dbReference type="Google" id="ProtNLM"/>
    </source>
</evidence>
<dbReference type="Pfam" id="PF17265">
    <property type="entry name" value="DUF5331"/>
    <property type="match status" value="1"/>
</dbReference>
<evidence type="ECO:0000313" key="2">
    <source>
        <dbReference type="Proteomes" id="UP000076555"/>
    </source>
</evidence>
<sequence length="309" mass="34651">MNIQQLRQSVKIKWLSYYEENRSWLVKMRVWATYDGLRRPSSGFILATLSVLEPQFNQLISFILNLNNNPDEIVTALGLNFNPDEELCLIDSEVPKYTTQLESGLLAENYTESQAVPLVAVTPQLSPGETLESQTLTSELPRLHEPVSASRENTERIPREKFVSSVAVASQVASRPATKKVNSRKPRSGLLLEDKPVRSPLAITIDVLNKAKTLPSRKLKDSWFHYVPIKFGTLLLQRNCLTGILFLRECLKPPVPNNGNHGKMPPQPKDVSCKVNLSPHNQACSLASWVDEFCQGSGYDPRAAISMRI</sequence>
<reference evidence="1 2" key="1">
    <citation type="submission" date="2016-04" db="EMBL/GenBank/DDBJ databases">
        <title>Draft Genome Assembly of the Bloom-forming Cyanobacterium Nodularia spumigena Strain CENA596 in Shrimp Production Ponds.</title>
        <authorList>
            <person name="Popin R.V."/>
            <person name="Rigonato J."/>
            <person name="Abreu V.A."/>
            <person name="Andreote A.P."/>
            <person name="Silveira S.B."/>
            <person name="Odebrecht C."/>
            <person name="Fiore M.F."/>
        </authorList>
    </citation>
    <scope>NUCLEOTIDE SEQUENCE [LARGE SCALE GENOMIC DNA]</scope>
    <source>
        <strain evidence="1 2">CENA596</strain>
    </source>
</reference>
<dbReference type="InterPro" id="IPR020346">
    <property type="entry name" value="Uncharacterised_15.3kDa"/>
</dbReference>
<protein>
    <recommendedName>
        <fullName evidence="3">DUF5331 domain-containing protein</fullName>
    </recommendedName>
</protein>
<dbReference type="EMBL" id="LWAJ01000027">
    <property type="protein sequence ID" value="KZL51345.1"/>
    <property type="molecule type" value="Genomic_DNA"/>
</dbReference>
<dbReference type="OrthoDB" id="484822at2"/>
<comment type="caution">
    <text evidence="1">The sequence shown here is derived from an EMBL/GenBank/DDBJ whole genome shotgun (WGS) entry which is preliminary data.</text>
</comment>
<gene>
    <name evidence="1" type="ORF">A2T98_02565</name>
</gene>
<proteinExistence type="predicted"/>
<dbReference type="RefSeq" id="WP_063871431.1">
    <property type="nucleotide sequence ID" value="NZ_CAWMRI010000027.1"/>
</dbReference>
<organism evidence="1 2">
    <name type="scientific">Nodularia spumigena CENA596</name>
    <dbReference type="NCBI Taxonomy" id="1819295"/>
    <lineage>
        <taxon>Bacteria</taxon>
        <taxon>Bacillati</taxon>
        <taxon>Cyanobacteriota</taxon>
        <taxon>Cyanophyceae</taxon>
        <taxon>Nostocales</taxon>
        <taxon>Nodulariaceae</taxon>
        <taxon>Nodularia</taxon>
    </lineage>
</organism>